<dbReference type="PATRIC" id="fig|889306.3.peg.1371"/>
<gene>
    <name evidence="3" type="ORF">KP78_13620</name>
</gene>
<name>A0A0C2S797_9BACL</name>
<evidence type="ECO:0000313" key="4">
    <source>
        <dbReference type="Proteomes" id="UP000031938"/>
    </source>
</evidence>
<dbReference type="STRING" id="889306.KP78_13620"/>
<dbReference type="PANTHER" id="PTHR12526:SF638">
    <property type="entry name" value="SPORE COAT PROTEIN SA"/>
    <property type="match status" value="1"/>
</dbReference>
<evidence type="ECO:0000313" key="3">
    <source>
        <dbReference type="EMBL" id="KIL49894.1"/>
    </source>
</evidence>
<dbReference type="EMBL" id="JXRP01000009">
    <property type="protein sequence ID" value="KIL49894.1"/>
    <property type="molecule type" value="Genomic_DNA"/>
</dbReference>
<evidence type="ECO:0008006" key="5">
    <source>
        <dbReference type="Google" id="ProtNLM"/>
    </source>
</evidence>
<comment type="caution">
    <text evidence="3">The sequence shown here is derived from an EMBL/GenBank/DDBJ whole genome shotgun (WGS) entry which is preliminary data.</text>
</comment>
<dbReference type="Pfam" id="PF00534">
    <property type="entry name" value="Glycos_transf_1"/>
    <property type="match status" value="1"/>
</dbReference>
<dbReference type="SUPFAM" id="SSF53756">
    <property type="entry name" value="UDP-Glycosyltransferase/glycogen phosphorylase"/>
    <property type="match status" value="1"/>
</dbReference>
<dbReference type="InterPro" id="IPR001296">
    <property type="entry name" value="Glyco_trans_1"/>
</dbReference>
<organism evidence="3 4">
    <name type="scientific">Jeotgalibacillus soli</name>
    <dbReference type="NCBI Taxonomy" id="889306"/>
    <lineage>
        <taxon>Bacteria</taxon>
        <taxon>Bacillati</taxon>
        <taxon>Bacillota</taxon>
        <taxon>Bacilli</taxon>
        <taxon>Bacillales</taxon>
        <taxon>Caryophanaceae</taxon>
        <taxon>Jeotgalibacillus</taxon>
    </lineage>
</organism>
<dbReference type="RefSeq" id="WP_041087174.1">
    <property type="nucleotide sequence ID" value="NZ_JXRP01000009.1"/>
</dbReference>
<dbReference type="Gene3D" id="3.40.50.2000">
    <property type="entry name" value="Glycogen Phosphorylase B"/>
    <property type="match status" value="2"/>
</dbReference>
<keyword evidence="4" id="KW-1185">Reference proteome</keyword>
<feature type="domain" description="Glycosyltransferase subfamily 4-like N-terminal" evidence="2">
    <location>
        <begin position="29"/>
        <end position="169"/>
    </location>
</feature>
<proteinExistence type="predicted"/>
<protein>
    <recommendedName>
        <fullName evidence="5">Glycosyltransferase</fullName>
    </recommendedName>
</protein>
<dbReference type="Pfam" id="PF13439">
    <property type="entry name" value="Glyco_transf_4"/>
    <property type="match status" value="1"/>
</dbReference>
<sequence>MKILHVISGGETGGSKNHVLSLFESSSSHDMMLAVFQKGKLYEEALAKGINVTLFSQKNRYDLSLLSNIRSFIAKNNIDIVHSHGARANLFIRLIKLTSSFKWVVTVHSDPDLDFMHNKKMSTIFAKLNKWSLAKTDKIFAVSERFKSMVKKYGIPDNKIVTIYNGISFDQGKVTTSPSRKDFSLGEDDFVAAIVARLHPVKGHLTLFKAIADVKKQIKVTVLIVGEGDLKDSLEQEARQLGIQDQIRFLGFRTDIGEIFSISDVSLLTSKSESFPLVLLESAREGTPIITTDVGGVRQLIPDSSYGWVIPVEDAAALSNALIQANQEKVTGELSVKGKHLKKYAESHFSLQHLQESIAKEYNKIYAE</sequence>
<dbReference type="AlphaFoldDB" id="A0A0C2S797"/>
<dbReference type="Proteomes" id="UP000031938">
    <property type="component" value="Unassembled WGS sequence"/>
</dbReference>
<dbReference type="InterPro" id="IPR028098">
    <property type="entry name" value="Glyco_trans_4-like_N"/>
</dbReference>
<evidence type="ECO:0000259" key="1">
    <source>
        <dbReference type="Pfam" id="PF00534"/>
    </source>
</evidence>
<evidence type="ECO:0000259" key="2">
    <source>
        <dbReference type="Pfam" id="PF13439"/>
    </source>
</evidence>
<accession>A0A0C2S797</accession>
<dbReference type="PANTHER" id="PTHR12526">
    <property type="entry name" value="GLYCOSYLTRANSFERASE"/>
    <property type="match status" value="1"/>
</dbReference>
<dbReference type="GO" id="GO:0016757">
    <property type="term" value="F:glycosyltransferase activity"/>
    <property type="evidence" value="ECO:0007669"/>
    <property type="project" value="InterPro"/>
</dbReference>
<dbReference type="OrthoDB" id="139410at2"/>
<dbReference type="CDD" id="cd03811">
    <property type="entry name" value="GT4_GT28_WabH-like"/>
    <property type="match status" value="1"/>
</dbReference>
<feature type="domain" description="Glycosyl transferase family 1" evidence="1">
    <location>
        <begin position="180"/>
        <end position="329"/>
    </location>
</feature>
<reference evidence="3 4" key="1">
    <citation type="submission" date="2015-01" db="EMBL/GenBank/DDBJ databases">
        <title>Genome sequencing of Jeotgalibacillus soli.</title>
        <authorList>
            <person name="Goh K.M."/>
            <person name="Chan K.-G."/>
            <person name="Yaakop A.S."/>
            <person name="Ee R."/>
            <person name="Gan H.M."/>
            <person name="Chan C.S."/>
        </authorList>
    </citation>
    <scope>NUCLEOTIDE SEQUENCE [LARGE SCALE GENOMIC DNA]</scope>
    <source>
        <strain evidence="3 4">P9</strain>
    </source>
</reference>